<feature type="coiled-coil region" evidence="1">
    <location>
        <begin position="41"/>
        <end position="75"/>
    </location>
</feature>
<keyword evidence="1" id="KW-0175">Coiled coil</keyword>
<dbReference type="PANTHER" id="PTHR23159">
    <property type="entry name" value="CENTROSOMAL PROTEIN 2"/>
    <property type="match status" value="1"/>
</dbReference>
<sequence>MASESNVVENLAYLSKYLEESSARVSELEKELANVRPENTKPGASIQISQLQAEKAELQRELEALQELKVKKESRDVVLRVKQENTDVNMSPESDSKPNTVLADTRQKHKDEYLLREALQAKCTELEGQLKDSVQIAAKALRERLEVEKALQKMRKKSEAMAEEMQDVQGTCANIQTANNVLVTEANSSTERYAHLKEKYNKVKEEGTELRASLAEQDARVDSLKEKVSGVKAELKVAENEKEDLRQTLREMIEVVEGLQEEVKELKEKDVESPEVSASIAKYREFLTGLPLPERPPPAPPSNLDAVCSITTNLHGYLSEDPTARRQAHNPCLSRIISGAGLNYLAYGPTSRYERATDTWSAGSDLIGFHGGTRELFVNINSSIVYVGTYRCHDLRPLQLKGTNPPKCISAAEIIKVALGVPRPPNHVQIMKQHYSRGIEVEATGLQCVGFNMELYESLRRRFTNDSRKKRKLEKQDLRGGKAKLQKTK</sequence>
<dbReference type="Proteomes" id="UP001218218">
    <property type="component" value="Unassembled WGS sequence"/>
</dbReference>
<dbReference type="EMBL" id="JARIHO010000013">
    <property type="protein sequence ID" value="KAJ7351262.1"/>
    <property type="molecule type" value="Genomic_DNA"/>
</dbReference>
<gene>
    <name evidence="3" type="ORF">DFH08DRAFT_1078368</name>
</gene>
<keyword evidence="4" id="KW-1185">Reference proteome</keyword>
<organism evidence="3 4">
    <name type="scientific">Mycena albidolilacea</name>
    <dbReference type="NCBI Taxonomy" id="1033008"/>
    <lineage>
        <taxon>Eukaryota</taxon>
        <taxon>Fungi</taxon>
        <taxon>Dikarya</taxon>
        <taxon>Basidiomycota</taxon>
        <taxon>Agaricomycotina</taxon>
        <taxon>Agaricomycetes</taxon>
        <taxon>Agaricomycetidae</taxon>
        <taxon>Agaricales</taxon>
        <taxon>Marasmiineae</taxon>
        <taxon>Mycenaceae</taxon>
        <taxon>Mycena</taxon>
    </lineage>
</organism>
<accession>A0AAD7EVC7</accession>
<evidence type="ECO:0000256" key="2">
    <source>
        <dbReference type="SAM" id="MobiDB-lite"/>
    </source>
</evidence>
<evidence type="ECO:0000313" key="4">
    <source>
        <dbReference type="Proteomes" id="UP001218218"/>
    </source>
</evidence>
<name>A0AAD7EVC7_9AGAR</name>
<feature type="region of interest" description="Disordered" evidence="2">
    <location>
        <begin position="466"/>
        <end position="489"/>
    </location>
</feature>
<comment type="caution">
    <text evidence="3">The sequence shown here is derived from an EMBL/GenBank/DDBJ whole genome shotgun (WGS) entry which is preliminary data.</text>
</comment>
<protein>
    <submittedName>
        <fullName evidence="3">Uncharacterized protein</fullName>
    </submittedName>
</protein>
<evidence type="ECO:0000313" key="3">
    <source>
        <dbReference type="EMBL" id="KAJ7351262.1"/>
    </source>
</evidence>
<evidence type="ECO:0000256" key="1">
    <source>
        <dbReference type="SAM" id="Coils"/>
    </source>
</evidence>
<feature type="coiled-coil region" evidence="1">
    <location>
        <begin position="137"/>
        <end position="269"/>
    </location>
</feature>
<proteinExistence type="predicted"/>
<dbReference type="AlphaFoldDB" id="A0AAD7EVC7"/>
<dbReference type="PANTHER" id="PTHR23159:SF31">
    <property type="entry name" value="CENTROSOME-ASSOCIATED PROTEIN CEP250 ISOFORM X1"/>
    <property type="match status" value="1"/>
</dbReference>
<reference evidence="3" key="1">
    <citation type="submission" date="2023-03" db="EMBL/GenBank/DDBJ databases">
        <title>Massive genome expansion in bonnet fungi (Mycena s.s.) driven by repeated elements and novel gene families across ecological guilds.</title>
        <authorList>
            <consortium name="Lawrence Berkeley National Laboratory"/>
            <person name="Harder C.B."/>
            <person name="Miyauchi S."/>
            <person name="Viragh M."/>
            <person name="Kuo A."/>
            <person name="Thoen E."/>
            <person name="Andreopoulos B."/>
            <person name="Lu D."/>
            <person name="Skrede I."/>
            <person name="Drula E."/>
            <person name="Henrissat B."/>
            <person name="Morin E."/>
            <person name="Kohler A."/>
            <person name="Barry K."/>
            <person name="LaButti K."/>
            <person name="Morin E."/>
            <person name="Salamov A."/>
            <person name="Lipzen A."/>
            <person name="Mereny Z."/>
            <person name="Hegedus B."/>
            <person name="Baldrian P."/>
            <person name="Stursova M."/>
            <person name="Weitz H."/>
            <person name="Taylor A."/>
            <person name="Grigoriev I.V."/>
            <person name="Nagy L.G."/>
            <person name="Martin F."/>
            <person name="Kauserud H."/>
        </authorList>
    </citation>
    <scope>NUCLEOTIDE SEQUENCE</scope>
    <source>
        <strain evidence="3">CBHHK002</strain>
    </source>
</reference>